<organism evidence="1 2">
    <name type="scientific">Rarobacter faecitabidus</name>
    <dbReference type="NCBI Taxonomy" id="13243"/>
    <lineage>
        <taxon>Bacteria</taxon>
        <taxon>Bacillati</taxon>
        <taxon>Actinomycetota</taxon>
        <taxon>Actinomycetes</taxon>
        <taxon>Micrococcales</taxon>
        <taxon>Rarobacteraceae</taxon>
        <taxon>Rarobacter</taxon>
    </lineage>
</organism>
<name>A0A542ZUK0_RARFA</name>
<proteinExistence type="predicted"/>
<dbReference type="Pfam" id="PF19952">
    <property type="entry name" value="DUF6414"/>
    <property type="match status" value="1"/>
</dbReference>
<dbReference type="AlphaFoldDB" id="A0A542ZUK0"/>
<comment type="caution">
    <text evidence="1">The sequence shown here is derived from an EMBL/GenBank/DDBJ whole genome shotgun (WGS) entry which is preliminary data.</text>
</comment>
<reference evidence="1 2" key="1">
    <citation type="submission" date="2019-06" db="EMBL/GenBank/DDBJ databases">
        <title>Sequencing the genomes of 1000 actinobacteria strains.</title>
        <authorList>
            <person name="Klenk H.-P."/>
        </authorList>
    </citation>
    <scope>NUCLEOTIDE SEQUENCE [LARGE SCALE GENOMIC DNA]</scope>
    <source>
        <strain evidence="1 2">DSM 4813</strain>
    </source>
</reference>
<dbReference type="InterPro" id="IPR045633">
    <property type="entry name" value="DUF6414"/>
</dbReference>
<dbReference type="RefSeq" id="WP_142118596.1">
    <property type="nucleotide sequence ID" value="NZ_BAAASV010000003.1"/>
</dbReference>
<evidence type="ECO:0000313" key="1">
    <source>
        <dbReference type="EMBL" id="TQL63991.1"/>
    </source>
</evidence>
<dbReference type="OrthoDB" id="5126090at2"/>
<dbReference type="EMBL" id="VFOS01000001">
    <property type="protein sequence ID" value="TQL63991.1"/>
    <property type="molecule type" value="Genomic_DNA"/>
</dbReference>
<sequence length="293" mass="31933">MAVYKKPSKRAHKGFFYLNDEAVINSLSALESGKVDEIVSRTTTAREGGFSGDIKVPLPVVGLSAAAGKKSSSEIEEEMVRTRTRFSVYEAWFDYLQREKSLGVFSGWGYDALDGVESGDTVELRAELSLGSLQTVLRLFLWFADQAAKQDSPFAQRGDQLKETKQSARMVKATMGIDVDDDEEVPLLAVPRGDVGPQVILTISPKWLIGRLGQLGGDFGMVAQVTRVIASGEEYPILRLTKDVVPTPLEINTLKDVVANYVEPAKALGVAVDPEESVVKGPALILDPIAIYR</sequence>
<gene>
    <name evidence="1" type="ORF">FB461_0474</name>
</gene>
<accession>A0A542ZUK0</accession>
<evidence type="ECO:0000313" key="2">
    <source>
        <dbReference type="Proteomes" id="UP000315389"/>
    </source>
</evidence>
<dbReference type="Proteomes" id="UP000315389">
    <property type="component" value="Unassembled WGS sequence"/>
</dbReference>
<protein>
    <submittedName>
        <fullName evidence="1">Uncharacterized protein</fullName>
    </submittedName>
</protein>
<keyword evidence="2" id="KW-1185">Reference proteome</keyword>